<gene>
    <name evidence="2" type="ORF">CYMTET_29518</name>
</gene>
<evidence type="ECO:0000313" key="3">
    <source>
        <dbReference type="Proteomes" id="UP001190700"/>
    </source>
</evidence>
<evidence type="ECO:0000313" key="2">
    <source>
        <dbReference type="EMBL" id="KAK3261579.1"/>
    </source>
</evidence>
<keyword evidence="3" id="KW-1185">Reference proteome</keyword>
<dbReference type="AlphaFoldDB" id="A0AAE0FKW6"/>
<sequence length="111" mass="11750">MPHCKRRKFYLDRCERMNAARREQTPADGVSAAPAEPTPLVQEATPTLIDGRPALSSPVRQITSDLEAAAADDADIPEAAAADRRPAAAANHETPATSPHIAVKVSKGKSV</sequence>
<reference evidence="2 3" key="1">
    <citation type="journal article" date="2015" name="Genome Biol. Evol.">
        <title>Comparative Genomics of a Bacterivorous Green Alga Reveals Evolutionary Causalities and Consequences of Phago-Mixotrophic Mode of Nutrition.</title>
        <authorList>
            <person name="Burns J.A."/>
            <person name="Paasch A."/>
            <person name="Narechania A."/>
            <person name="Kim E."/>
        </authorList>
    </citation>
    <scope>NUCLEOTIDE SEQUENCE [LARGE SCALE GENOMIC DNA]</scope>
    <source>
        <strain evidence="2 3">PLY_AMNH</strain>
    </source>
</reference>
<dbReference type="Proteomes" id="UP001190700">
    <property type="component" value="Unassembled WGS sequence"/>
</dbReference>
<proteinExistence type="predicted"/>
<organism evidence="2 3">
    <name type="scientific">Cymbomonas tetramitiformis</name>
    <dbReference type="NCBI Taxonomy" id="36881"/>
    <lineage>
        <taxon>Eukaryota</taxon>
        <taxon>Viridiplantae</taxon>
        <taxon>Chlorophyta</taxon>
        <taxon>Pyramimonadophyceae</taxon>
        <taxon>Pyramimonadales</taxon>
        <taxon>Pyramimonadaceae</taxon>
        <taxon>Cymbomonas</taxon>
    </lineage>
</organism>
<protein>
    <submittedName>
        <fullName evidence="2">Uncharacterized protein</fullName>
    </submittedName>
</protein>
<feature type="region of interest" description="Disordered" evidence="1">
    <location>
        <begin position="20"/>
        <end position="40"/>
    </location>
</feature>
<feature type="region of interest" description="Disordered" evidence="1">
    <location>
        <begin position="69"/>
        <end position="111"/>
    </location>
</feature>
<accession>A0AAE0FKW6</accession>
<evidence type="ECO:0000256" key="1">
    <source>
        <dbReference type="SAM" id="MobiDB-lite"/>
    </source>
</evidence>
<dbReference type="EMBL" id="LGRX02016808">
    <property type="protein sequence ID" value="KAK3261579.1"/>
    <property type="molecule type" value="Genomic_DNA"/>
</dbReference>
<name>A0AAE0FKW6_9CHLO</name>
<comment type="caution">
    <text evidence="2">The sequence shown here is derived from an EMBL/GenBank/DDBJ whole genome shotgun (WGS) entry which is preliminary data.</text>
</comment>